<keyword evidence="3" id="KW-0949">S-adenosyl-L-methionine</keyword>
<sequence>MPIRPENRARYPREWPTISLQIRKQRAGDRCECQGECGHDHAGRCAEHNGEPHSVTGSTVVLTVAHLDDMPENCAPENLRAMCQRCHLAYDRDTHVANLRETHSRRRIAALGNGELFAGELGARTRPKRIVSAAPVSQLPAWPFEGLRPHHYGLILADPPWRFFNHSAKGEAKNPVAHYGCMTIEQLAQLPVARLAAPDCALVMWATAPLLDRAIELLKAWGFTFKSAGAWAKQSKTGEKWTFGTGYVFRSAAEFYLVGTIGKPRVLSRSIRNLIAAPVREHSRKPDQLHADLEQLYAGPRAELFARQRRAGWDVWGNQIDKFEAPTA</sequence>
<dbReference type="OrthoDB" id="9800596at2"/>
<dbReference type="EMBL" id="QQNB01000003">
    <property type="protein sequence ID" value="RDE04660.1"/>
    <property type="molecule type" value="Genomic_DNA"/>
</dbReference>
<dbReference type="GO" id="GO:0008168">
    <property type="term" value="F:methyltransferase activity"/>
    <property type="evidence" value="ECO:0007669"/>
    <property type="project" value="UniProtKB-KW"/>
</dbReference>
<comment type="caution">
    <text evidence="5">The sequence shown here is derived from an EMBL/GenBank/DDBJ whole genome shotgun (WGS) entry which is preliminary data.</text>
</comment>
<dbReference type="InterPro" id="IPR029063">
    <property type="entry name" value="SAM-dependent_MTases_sf"/>
</dbReference>
<dbReference type="PANTHER" id="PTHR12829">
    <property type="entry name" value="N6-ADENOSINE-METHYLTRANSFERASE"/>
    <property type="match status" value="1"/>
</dbReference>
<dbReference type="SUPFAM" id="SSF53335">
    <property type="entry name" value="S-adenosyl-L-methionine-dependent methyltransferases"/>
    <property type="match status" value="1"/>
</dbReference>
<accession>A0A369VTY7</accession>
<keyword evidence="1" id="KW-0489">Methyltransferase</keyword>
<evidence type="ECO:0000256" key="3">
    <source>
        <dbReference type="ARBA" id="ARBA00022691"/>
    </source>
</evidence>
<dbReference type="PROSITE" id="PS51143">
    <property type="entry name" value="MT_A70"/>
    <property type="match status" value="1"/>
</dbReference>
<name>A0A369VTY7_9SPHN</name>
<dbReference type="GO" id="GO:0032259">
    <property type="term" value="P:methylation"/>
    <property type="evidence" value="ECO:0007669"/>
    <property type="project" value="UniProtKB-KW"/>
</dbReference>
<dbReference type="RefSeq" id="WP_114688396.1">
    <property type="nucleotide sequence ID" value="NZ_QQNB01000003.1"/>
</dbReference>
<proteinExistence type="inferred from homology"/>
<organism evidence="5 6">
    <name type="scientific">Sphingomonas aracearum</name>
    <dbReference type="NCBI Taxonomy" id="2283317"/>
    <lineage>
        <taxon>Bacteria</taxon>
        <taxon>Pseudomonadati</taxon>
        <taxon>Pseudomonadota</taxon>
        <taxon>Alphaproteobacteria</taxon>
        <taxon>Sphingomonadales</taxon>
        <taxon>Sphingomonadaceae</taxon>
        <taxon>Sphingomonas</taxon>
    </lineage>
</organism>
<comment type="similarity">
    <text evidence="4">Belongs to the MT-A70-like family.</text>
</comment>
<evidence type="ECO:0000313" key="6">
    <source>
        <dbReference type="Proteomes" id="UP000253918"/>
    </source>
</evidence>
<dbReference type="Pfam" id="PF05063">
    <property type="entry name" value="MT-A70"/>
    <property type="match status" value="1"/>
</dbReference>
<evidence type="ECO:0008006" key="7">
    <source>
        <dbReference type="Google" id="ProtNLM"/>
    </source>
</evidence>
<gene>
    <name evidence="5" type="ORF">DVW87_13795</name>
</gene>
<evidence type="ECO:0000256" key="2">
    <source>
        <dbReference type="ARBA" id="ARBA00022679"/>
    </source>
</evidence>
<keyword evidence="2" id="KW-0808">Transferase</keyword>
<protein>
    <recommendedName>
        <fullName evidence="7">N6-adenosine-specific RNA methylase IME4</fullName>
    </recommendedName>
</protein>
<reference evidence="5 6" key="1">
    <citation type="submission" date="2018-07" db="EMBL/GenBank/DDBJ databases">
        <title>a novel species of Sphingomonas isolated from the rhizosphere soil of Araceae plant.</title>
        <authorList>
            <person name="Zhiyong W."/>
            <person name="Qinglan Z."/>
            <person name="Zhiwei F."/>
            <person name="Ding X."/>
            <person name="Gejiao W."/>
            <person name="Shixue Z."/>
        </authorList>
    </citation>
    <scope>NUCLEOTIDE SEQUENCE [LARGE SCALE GENOMIC DNA]</scope>
    <source>
        <strain evidence="5 6">WZY 27</strain>
    </source>
</reference>
<dbReference type="PANTHER" id="PTHR12829:SF7">
    <property type="entry name" value="N6-ADENOSINE-METHYLTRANSFERASE CATALYTIC SUBUNIT"/>
    <property type="match status" value="1"/>
</dbReference>
<evidence type="ECO:0000313" key="5">
    <source>
        <dbReference type="EMBL" id="RDE04660.1"/>
    </source>
</evidence>
<dbReference type="InterPro" id="IPR007757">
    <property type="entry name" value="MT-A70-like"/>
</dbReference>
<evidence type="ECO:0000256" key="4">
    <source>
        <dbReference type="PROSITE-ProRule" id="PRU00489"/>
    </source>
</evidence>
<dbReference type="Proteomes" id="UP000253918">
    <property type="component" value="Unassembled WGS sequence"/>
</dbReference>
<dbReference type="AlphaFoldDB" id="A0A369VTY7"/>
<evidence type="ECO:0000256" key="1">
    <source>
        <dbReference type="ARBA" id="ARBA00022603"/>
    </source>
</evidence>
<keyword evidence="6" id="KW-1185">Reference proteome</keyword>